<dbReference type="Proteomes" id="UP001149607">
    <property type="component" value="Chromosome"/>
</dbReference>
<evidence type="ECO:0000313" key="6">
    <source>
        <dbReference type="EMBL" id="WWY02425.1"/>
    </source>
</evidence>
<dbReference type="NCBIfam" id="TIGR02337">
    <property type="entry name" value="HpaR"/>
    <property type="match status" value="1"/>
</dbReference>
<keyword evidence="3" id="KW-0804">Transcription</keyword>
<dbReference type="SMART" id="SM00347">
    <property type="entry name" value="HTH_MARR"/>
    <property type="match status" value="1"/>
</dbReference>
<dbReference type="SUPFAM" id="SSF46785">
    <property type="entry name" value="Winged helix' DNA-binding domain"/>
    <property type="match status" value="1"/>
</dbReference>
<dbReference type="GO" id="GO:0003700">
    <property type="term" value="F:DNA-binding transcription factor activity"/>
    <property type="evidence" value="ECO:0007669"/>
    <property type="project" value="InterPro"/>
</dbReference>
<dbReference type="InterPro" id="IPR039422">
    <property type="entry name" value="MarR/SlyA-like"/>
</dbReference>
<name>A0A9X4E1T2_9NEIS</name>
<reference evidence="5" key="1">
    <citation type="submission" date="2022-10" db="EMBL/GenBank/DDBJ databases">
        <authorList>
            <person name="Boutroux M."/>
        </authorList>
    </citation>
    <scope>NUCLEOTIDE SEQUENCE</scope>
    <source>
        <strain evidence="5">51.81</strain>
    </source>
</reference>
<dbReference type="InterPro" id="IPR023187">
    <property type="entry name" value="Tscrpt_reg_MarR-type_CS"/>
</dbReference>
<feature type="domain" description="HTH marR-type" evidence="4">
    <location>
        <begin position="8"/>
        <end position="140"/>
    </location>
</feature>
<evidence type="ECO:0000259" key="4">
    <source>
        <dbReference type="PROSITE" id="PS50995"/>
    </source>
</evidence>
<evidence type="ECO:0000256" key="3">
    <source>
        <dbReference type="ARBA" id="ARBA00023163"/>
    </source>
</evidence>
<dbReference type="InterPro" id="IPR036390">
    <property type="entry name" value="WH_DNA-bd_sf"/>
</dbReference>
<reference evidence="6" key="2">
    <citation type="submission" date="2024-02" db="EMBL/GenBank/DDBJ databases">
        <title>Neisseria leonii sp. nov.</title>
        <authorList>
            <person name="Boutroux M."/>
            <person name="Favre-Rochex S."/>
            <person name="Gorgette O."/>
            <person name="Touak G."/>
            <person name="Muhle E."/>
            <person name="Chesneau O."/>
            <person name="Clermont D."/>
            <person name="Rahi P."/>
        </authorList>
    </citation>
    <scope>NUCLEOTIDE SEQUENCE</scope>
    <source>
        <strain evidence="6">51.81</strain>
    </source>
</reference>
<dbReference type="EMBL" id="CP146598">
    <property type="protein sequence ID" value="WWY02425.1"/>
    <property type="molecule type" value="Genomic_DNA"/>
</dbReference>
<dbReference type="GO" id="GO:0006950">
    <property type="term" value="P:response to stress"/>
    <property type="evidence" value="ECO:0007669"/>
    <property type="project" value="TreeGrafter"/>
</dbReference>
<dbReference type="EMBL" id="JAPQFL010000003">
    <property type="protein sequence ID" value="MDD9327935.1"/>
    <property type="molecule type" value="Genomic_DNA"/>
</dbReference>
<gene>
    <name evidence="5" type="primary">hpaR</name>
    <name evidence="5" type="ORF">ORY91_001351</name>
    <name evidence="6" type="ORF">V9W64_06775</name>
</gene>
<sequence length="151" mass="17009">MEVGVSKHASMNIALVQAREALMTNFRPILNEAGVTEQQWRIIRLVAENGTSDFQSLAEDACILRPSLTGILVRLEKNGYLVRLKPANDQRRVFIKLTDAGKRLYQEIGSRVDERYDAIERVMGKSKMEQLRGLLSDLHTARHPLPPADAV</sequence>
<dbReference type="Gene3D" id="1.10.10.10">
    <property type="entry name" value="Winged helix-like DNA-binding domain superfamily/Winged helix DNA-binding domain"/>
    <property type="match status" value="1"/>
</dbReference>
<dbReference type="InterPro" id="IPR000835">
    <property type="entry name" value="HTH_MarR-typ"/>
</dbReference>
<protein>
    <submittedName>
        <fullName evidence="5">Homoprotocatechuate degradation operon regulator HpaR</fullName>
    </submittedName>
</protein>
<dbReference type="Pfam" id="PF01047">
    <property type="entry name" value="MarR"/>
    <property type="match status" value="1"/>
</dbReference>
<evidence type="ECO:0000256" key="2">
    <source>
        <dbReference type="ARBA" id="ARBA00023125"/>
    </source>
</evidence>
<dbReference type="GO" id="GO:0003677">
    <property type="term" value="F:DNA binding"/>
    <property type="evidence" value="ECO:0007669"/>
    <property type="project" value="UniProtKB-KW"/>
</dbReference>
<keyword evidence="7" id="KW-1185">Reference proteome</keyword>
<dbReference type="InterPro" id="IPR012712">
    <property type="entry name" value="HpaR/FarR"/>
</dbReference>
<dbReference type="PANTHER" id="PTHR33164">
    <property type="entry name" value="TRANSCRIPTIONAL REGULATOR, MARR FAMILY"/>
    <property type="match status" value="1"/>
</dbReference>
<keyword evidence="2" id="KW-0238">DNA-binding</keyword>
<dbReference type="InterPro" id="IPR036388">
    <property type="entry name" value="WH-like_DNA-bd_sf"/>
</dbReference>
<dbReference type="PROSITE" id="PS50995">
    <property type="entry name" value="HTH_MARR_2"/>
    <property type="match status" value="1"/>
</dbReference>
<dbReference type="RefSeq" id="WP_274571891.1">
    <property type="nucleotide sequence ID" value="NZ_CP145606.1"/>
</dbReference>
<dbReference type="PANTHER" id="PTHR33164:SF13">
    <property type="entry name" value="4-HYDROXYPHENYLACETATE CATABOLISM PROTEIN"/>
    <property type="match status" value="1"/>
</dbReference>
<dbReference type="AlphaFoldDB" id="A0A9X4E1T2"/>
<dbReference type="PROSITE" id="PS01117">
    <property type="entry name" value="HTH_MARR_1"/>
    <property type="match status" value="1"/>
</dbReference>
<proteinExistence type="predicted"/>
<evidence type="ECO:0000313" key="7">
    <source>
        <dbReference type="Proteomes" id="UP001149607"/>
    </source>
</evidence>
<accession>A0A9X4E1T2</accession>
<dbReference type="GO" id="GO:0045892">
    <property type="term" value="P:negative regulation of DNA-templated transcription"/>
    <property type="evidence" value="ECO:0007669"/>
    <property type="project" value="InterPro"/>
</dbReference>
<organism evidence="5">
    <name type="scientific">Neisseria leonii</name>
    <dbReference type="NCBI Taxonomy" id="2995413"/>
    <lineage>
        <taxon>Bacteria</taxon>
        <taxon>Pseudomonadati</taxon>
        <taxon>Pseudomonadota</taxon>
        <taxon>Betaproteobacteria</taxon>
        <taxon>Neisseriales</taxon>
        <taxon>Neisseriaceae</taxon>
        <taxon>Neisseria</taxon>
    </lineage>
</organism>
<evidence type="ECO:0000256" key="1">
    <source>
        <dbReference type="ARBA" id="ARBA00023015"/>
    </source>
</evidence>
<evidence type="ECO:0000313" key="5">
    <source>
        <dbReference type="EMBL" id="MDD9327935.1"/>
    </source>
</evidence>
<keyword evidence="1" id="KW-0805">Transcription regulation</keyword>